<evidence type="ECO:0000313" key="2">
    <source>
        <dbReference type="EMBL" id="TST35116.1"/>
    </source>
</evidence>
<keyword evidence="1" id="KW-0732">Signal</keyword>
<organism evidence="2 3">
    <name type="scientific">Bagarius yarrelli</name>
    <name type="common">Goonch</name>
    <name type="synonym">Bagrus yarrelli</name>
    <dbReference type="NCBI Taxonomy" id="175774"/>
    <lineage>
        <taxon>Eukaryota</taxon>
        <taxon>Metazoa</taxon>
        <taxon>Chordata</taxon>
        <taxon>Craniata</taxon>
        <taxon>Vertebrata</taxon>
        <taxon>Euteleostomi</taxon>
        <taxon>Actinopterygii</taxon>
        <taxon>Neopterygii</taxon>
        <taxon>Teleostei</taxon>
        <taxon>Ostariophysi</taxon>
        <taxon>Siluriformes</taxon>
        <taxon>Sisoridae</taxon>
        <taxon>Sisorinae</taxon>
        <taxon>Bagarius</taxon>
    </lineage>
</organism>
<name>A0A556V3H9_BAGYA</name>
<feature type="chain" id="PRO_5021763469" evidence="1">
    <location>
        <begin position="27"/>
        <end position="182"/>
    </location>
</feature>
<feature type="signal peptide" evidence="1">
    <location>
        <begin position="1"/>
        <end position="26"/>
    </location>
</feature>
<dbReference type="Proteomes" id="UP000319801">
    <property type="component" value="Unassembled WGS sequence"/>
</dbReference>
<protein>
    <submittedName>
        <fullName evidence="2">Uncharacterized protein</fullName>
    </submittedName>
</protein>
<evidence type="ECO:0000313" key="3">
    <source>
        <dbReference type="Proteomes" id="UP000319801"/>
    </source>
</evidence>
<dbReference type="AlphaFoldDB" id="A0A556V3H9"/>
<comment type="caution">
    <text evidence="2">The sequence shown here is derived from an EMBL/GenBank/DDBJ whole genome shotgun (WGS) entry which is preliminary data.</text>
</comment>
<reference evidence="2 3" key="1">
    <citation type="journal article" date="2019" name="Genome Biol. Evol.">
        <title>Whole-Genome Sequencing of the Giant Devil Catfish, Bagarius yarrelli.</title>
        <authorList>
            <person name="Jiang W."/>
            <person name="Lv Y."/>
            <person name="Cheng L."/>
            <person name="Yang K."/>
            <person name="Chao B."/>
            <person name="Wang X."/>
            <person name="Li Y."/>
            <person name="Pan X."/>
            <person name="You X."/>
            <person name="Zhang Y."/>
            <person name="Yang J."/>
            <person name="Li J."/>
            <person name="Zhang X."/>
            <person name="Liu S."/>
            <person name="Sun C."/>
            <person name="Yang J."/>
            <person name="Shi Q."/>
        </authorList>
    </citation>
    <scope>NUCLEOTIDE SEQUENCE [LARGE SCALE GENOMIC DNA]</scope>
    <source>
        <strain evidence="2">JWS20170419001</strain>
        <tissue evidence="2">Muscle</tissue>
    </source>
</reference>
<accession>A0A556V3H9</accession>
<evidence type="ECO:0000256" key="1">
    <source>
        <dbReference type="SAM" id="SignalP"/>
    </source>
</evidence>
<keyword evidence="3" id="KW-1185">Reference proteome</keyword>
<sequence>MNPAHPQPPPPAAPLIFFSVSAVTAAQLSQCSLIELYIIDTHPEGGNGSRLISPTGPDQALYLVSHGRSAHLWDPKDSVFLTVTAAGGYSARSSTSQHLLCDPLTQRDMCKWRGGGVPHPCRFLYHFISPSEPQRLRFPTGLSSVHSPPSQECQQLAGAVKSDKANSALTTSVINDHNQGQA</sequence>
<gene>
    <name evidence="2" type="ORF">Baya_12538</name>
</gene>
<proteinExistence type="predicted"/>
<dbReference type="EMBL" id="VCAZ01000109">
    <property type="protein sequence ID" value="TST35116.1"/>
    <property type="molecule type" value="Genomic_DNA"/>
</dbReference>